<sequence>MNREESTSVPHLHALGKMTVFYIPSHKLDDPRFDLDGLTARTAIHRFLMNRYRAYTQTPTPVKGYWTNEANEMVHDVMERFEVSFNFEPDFDRLIEFLVDLCERLQEDAIYVTRGDRSFLVSRKTV</sequence>
<evidence type="ECO:0000313" key="1">
    <source>
        <dbReference type="EMBL" id="TWU38508.1"/>
    </source>
</evidence>
<reference evidence="1 2" key="1">
    <citation type="submission" date="2019-02" db="EMBL/GenBank/DDBJ databases">
        <title>Deep-cultivation of Planctomycetes and their phenomic and genomic characterization uncovers novel biology.</title>
        <authorList>
            <person name="Wiegand S."/>
            <person name="Jogler M."/>
            <person name="Boedeker C."/>
            <person name="Pinto D."/>
            <person name="Vollmers J."/>
            <person name="Rivas-Marin E."/>
            <person name="Kohn T."/>
            <person name="Peeters S.H."/>
            <person name="Heuer A."/>
            <person name="Rast P."/>
            <person name="Oberbeckmann S."/>
            <person name="Bunk B."/>
            <person name="Jeske O."/>
            <person name="Meyerdierks A."/>
            <person name="Storesund J.E."/>
            <person name="Kallscheuer N."/>
            <person name="Luecker S."/>
            <person name="Lage O.M."/>
            <person name="Pohl T."/>
            <person name="Merkel B.J."/>
            <person name="Hornburger P."/>
            <person name="Mueller R.-W."/>
            <person name="Bruemmer F."/>
            <person name="Labrenz M."/>
            <person name="Spormann A.M."/>
            <person name="Op Den Camp H."/>
            <person name="Overmann J."/>
            <person name="Amann R."/>
            <person name="Jetten M.S.M."/>
            <person name="Mascher T."/>
            <person name="Medema M.H."/>
            <person name="Devos D.P."/>
            <person name="Kaster A.-K."/>
            <person name="Ovreas L."/>
            <person name="Rohde M."/>
            <person name="Galperin M.Y."/>
            <person name="Jogler C."/>
        </authorList>
    </citation>
    <scope>NUCLEOTIDE SEQUENCE [LARGE SCALE GENOMIC DNA]</scope>
    <source>
        <strain evidence="1 2">Poly41</strain>
    </source>
</reference>
<gene>
    <name evidence="1" type="ORF">Poly41_29840</name>
</gene>
<organism evidence="1 2">
    <name type="scientific">Novipirellula artificiosorum</name>
    <dbReference type="NCBI Taxonomy" id="2528016"/>
    <lineage>
        <taxon>Bacteria</taxon>
        <taxon>Pseudomonadati</taxon>
        <taxon>Planctomycetota</taxon>
        <taxon>Planctomycetia</taxon>
        <taxon>Pirellulales</taxon>
        <taxon>Pirellulaceae</taxon>
        <taxon>Novipirellula</taxon>
    </lineage>
</organism>
<dbReference type="Proteomes" id="UP000319143">
    <property type="component" value="Unassembled WGS sequence"/>
</dbReference>
<evidence type="ECO:0000313" key="2">
    <source>
        <dbReference type="Proteomes" id="UP000319143"/>
    </source>
</evidence>
<dbReference type="AlphaFoldDB" id="A0A5C6DP56"/>
<proteinExistence type="predicted"/>
<protein>
    <submittedName>
        <fullName evidence="1">Uncharacterized protein</fullName>
    </submittedName>
</protein>
<accession>A0A5C6DP56</accession>
<dbReference type="RefSeq" id="WP_146526847.1">
    <property type="nucleotide sequence ID" value="NZ_SJPV01000004.1"/>
</dbReference>
<name>A0A5C6DP56_9BACT</name>
<comment type="caution">
    <text evidence="1">The sequence shown here is derived from an EMBL/GenBank/DDBJ whole genome shotgun (WGS) entry which is preliminary data.</text>
</comment>
<keyword evidence="2" id="KW-1185">Reference proteome</keyword>
<dbReference type="EMBL" id="SJPV01000004">
    <property type="protein sequence ID" value="TWU38508.1"/>
    <property type="molecule type" value="Genomic_DNA"/>
</dbReference>
<dbReference type="OrthoDB" id="266470at2"/>